<dbReference type="SUPFAM" id="SSF75217">
    <property type="entry name" value="alpha/beta knot"/>
    <property type="match status" value="1"/>
</dbReference>
<protein>
    <submittedName>
        <fullName evidence="3">DUF171-domain-containing protein</fullName>
    </submittedName>
</protein>
<evidence type="ECO:0000256" key="1">
    <source>
        <dbReference type="ARBA" id="ARBA00009841"/>
    </source>
</evidence>
<keyword evidence="4" id="KW-1185">Reference proteome</keyword>
<dbReference type="PANTHER" id="PTHR12150">
    <property type="entry name" value="CLASS IV SAM-BINDING METHYLTRANSFERASE-RELATED"/>
    <property type="match status" value="1"/>
</dbReference>
<dbReference type="InterPro" id="IPR003750">
    <property type="entry name" value="Put_MeTrfase-C9orf114-like"/>
</dbReference>
<accession>A0A8E2E449</accession>
<dbReference type="PANTHER" id="PTHR12150:SF13">
    <property type="entry name" value="METHYLTRANSFERASE C9ORF114-RELATED"/>
    <property type="match status" value="1"/>
</dbReference>
<dbReference type="OrthoDB" id="361029at2759"/>
<comment type="similarity">
    <text evidence="1">Belongs to the class IV-like SAM-binding methyltransferase superfamily.</text>
</comment>
<dbReference type="Gene3D" id="3.40.1280.10">
    <property type="match status" value="2"/>
</dbReference>
<dbReference type="Proteomes" id="UP000250266">
    <property type="component" value="Unassembled WGS sequence"/>
</dbReference>
<dbReference type="InterPro" id="IPR029028">
    <property type="entry name" value="Alpha/beta_knot_MTases"/>
</dbReference>
<evidence type="ECO:0000256" key="2">
    <source>
        <dbReference type="SAM" id="MobiDB-lite"/>
    </source>
</evidence>
<feature type="region of interest" description="Disordered" evidence="2">
    <location>
        <begin position="182"/>
        <end position="205"/>
    </location>
</feature>
<dbReference type="EMBL" id="KV745159">
    <property type="protein sequence ID" value="OCK77046.1"/>
    <property type="molecule type" value="Genomic_DNA"/>
</dbReference>
<gene>
    <name evidence="3" type="ORF">K432DRAFT_407664</name>
</gene>
<organism evidence="3 4">
    <name type="scientific">Lepidopterella palustris CBS 459.81</name>
    <dbReference type="NCBI Taxonomy" id="1314670"/>
    <lineage>
        <taxon>Eukaryota</taxon>
        <taxon>Fungi</taxon>
        <taxon>Dikarya</taxon>
        <taxon>Ascomycota</taxon>
        <taxon>Pezizomycotina</taxon>
        <taxon>Dothideomycetes</taxon>
        <taxon>Pleosporomycetidae</taxon>
        <taxon>Mytilinidiales</taxon>
        <taxon>Argynnaceae</taxon>
        <taxon>Lepidopterella</taxon>
    </lineage>
</organism>
<evidence type="ECO:0000313" key="3">
    <source>
        <dbReference type="EMBL" id="OCK77046.1"/>
    </source>
</evidence>
<name>A0A8E2E449_9PEZI</name>
<dbReference type="AlphaFoldDB" id="A0A8E2E449"/>
<sequence>MSTNTKKRKRSVVLHHAEGVAGGLDTSKPTAVFQPKEGRDWTLSIALPGSIIANAQTYDLKLALAGQIARASSVFCVDEIVVFSDAPATQKSLHSNNNPDDEPWKQPDQFLYHVFSYLETPPHLRRKLFPMHPSLRGAGTLPSLDLPHHLRSEEWCQYREGVTVAADEAQHAAFLATSLSPVKKQKKNSTPKSNAKPSAVSPFSDSDTNVTKTTFVDAGLASLVPLPGISIPPSTRLTLKFPTAPTAPSSFPALTPADISALAAEAVAPSAPREEAGYYWGFTPRRCASLSAVFTDCPWEGGYDFSIGTSERGIPLSDLTNPGSTPTPPSTPLPKSFKHLILIFGGVAGLEAAVSADPELAARGISKERASDVFDAWVNLVPGQGSRTIRTEEAVWVGLMGLMGYVGGNLA</sequence>
<dbReference type="InterPro" id="IPR029026">
    <property type="entry name" value="tRNA_m1G_MTases_N"/>
</dbReference>
<proteinExistence type="inferred from homology"/>
<dbReference type="Pfam" id="PF02598">
    <property type="entry name" value="Methyltrn_RNA_3"/>
    <property type="match status" value="1"/>
</dbReference>
<feature type="compositionally biased region" description="Polar residues" evidence="2">
    <location>
        <begin position="190"/>
        <end position="205"/>
    </location>
</feature>
<evidence type="ECO:0000313" key="4">
    <source>
        <dbReference type="Proteomes" id="UP000250266"/>
    </source>
</evidence>
<reference evidence="3 4" key="1">
    <citation type="journal article" date="2016" name="Nat. Commun.">
        <title>Ectomycorrhizal ecology is imprinted in the genome of the dominant symbiotic fungus Cenococcum geophilum.</title>
        <authorList>
            <consortium name="DOE Joint Genome Institute"/>
            <person name="Peter M."/>
            <person name="Kohler A."/>
            <person name="Ohm R.A."/>
            <person name="Kuo A."/>
            <person name="Krutzmann J."/>
            <person name="Morin E."/>
            <person name="Arend M."/>
            <person name="Barry K.W."/>
            <person name="Binder M."/>
            <person name="Choi C."/>
            <person name="Clum A."/>
            <person name="Copeland A."/>
            <person name="Grisel N."/>
            <person name="Haridas S."/>
            <person name="Kipfer T."/>
            <person name="LaButti K."/>
            <person name="Lindquist E."/>
            <person name="Lipzen A."/>
            <person name="Maire R."/>
            <person name="Meier B."/>
            <person name="Mihaltcheva S."/>
            <person name="Molinier V."/>
            <person name="Murat C."/>
            <person name="Poggeler S."/>
            <person name="Quandt C.A."/>
            <person name="Sperisen C."/>
            <person name="Tritt A."/>
            <person name="Tisserant E."/>
            <person name="Crous P.W."/>
            <person name="Henrissat B."/>
            <person name="Nehls U."/>
            <person name="Egli S."/>
            <person name="Spatafora J.W."/>
            <person name="Grigoriev I.V."/>
            <person name="Martin F.M."/>
        </authorList>
    </citation>
    <scope>NUCLEOTIDE SEQUENCE [LARGE SCALE GENOMIC DNA]</scope>
    <source>
        <strain evidence="3 4">CBS 459.81</strain>
    </source>
</reference>
<dbReference type="CDD" id="cd18086">
    <property type="entry name" value="HsC9orf114-like"/>
    <property type="match status" value="1"/>
</dbReference>